<protein>
    <submittedName>
        <fullName evidence="3">Uncharacterized protein LOC116298943</fullName>
    </submittedName>
</protein>
<proteinExistence type="predicted"/>
<dbReference type="RefSeq" id="XP_031563387.1">
    <property type="nucleotide sequence ID" value="XM_031707527.1"/>
</dbReference>
<dbReference type="AlphaFoldDB" id="A0A6P8ICF5"/>
<evidence type="ECO:0000313" key="2">
    <source>
        <dbReference type="Proteomes" id="UP000515163"/>
    </source>
</evidence>
<dbReference type="GeneID" id="116298943"/>
<dbReference type="OrthoDB" id="10309939at2759"/>
<accession>A0A6P8ICF5</accession>
<evidence type="ECO:0000313" key="3">
    <source>
        <dbReference type="RefSeq" id="XP_031563387.1"/>
    </source>
</evidence>
<keyword evidence="1" id="KW-0732">Signal</keyword>
<dbReference type="Proteomes" id="UP000515163">
    <property type="component" value="Unplaced"/>
</dbReference>
<sequence>MKLTTVAVILATAAAAHLIVAGLPYPDPREKQQSASFLQPQVPVQDNEALPLSLPSIVESIDPSFERKKRKKKFRWNKGMFSKAVNSLGILRIPGLKLVTVKKEFMHSLEKAKGHMIEMRKRRPSSYHKYYRNERNSKPQKRVLHDLCQETVDSIFVLAHADESLAYKVETILCEGTCYSSSLKLPLGECVLKRKTMVVYVFDQTKNLVPKTVDVGCACECLTSLLK</sequence>
<keyword evidence="2" id="KW-1185">Reference proteome</keyword>
<feature type="chain" id="PRO_5027908186" evidence="1">
    <location>
        <begin position="16"/>
        <end position="227"/>
    </location>
</feature>
<dbReference type="InParanoid" id="A0A6P8ICF5"/>
<organism evidence="2 3">
    <name type="scientific">Actinia tenebrosa</name>
    <name type="common">Australian red waratah sea anemone</name>
    <dbReference type="NCBI Taxonomy" id="6105"/>
    <lineage>
        <taxon>Eukaryota</taxon>
        <taxon>Metazoa</taxon>
        <taxon>Cnidaria</taxon>
        <taxon>Anthozoa</taxon>
        <taxon>Hexacorallia</taxon>
        <taxon>Actiniaria</taxon>
        <taxon>Actiniidae</taxon>
        <taxon>Actinia</taxon>
    </lineage>
</organism>
<name>A0A6P8ICF5_ACTTE</name>
<gene>
    <name evidence="3" type="primary">LOC116298943</name>
</gene>
<feature type="signal peptide" evidence="1">
    <location>
        <begin position="1"/>
        <end position="15"/>
    </location>
</feature>
<dbReference type="KEGG" id="aten:116298943"/>
<evidence type="ECO:0000256" key="1">
    <source>
        <dbReference type="SAM" id="SignalP"/>
    </source>
</evidence>
<reference evidence="3" key="1">
    <citation type="submission" date="2025-08" db="UniProtKB">
        <authorList>
            <consortium name="RefSeq"/>
        </authorList>
    </citation>
    <scope>IDENTIFICATION</scope>
    <source>
        <tissue evidence="3">Tentacle</tissue>
    </source>
</reference>